<feature type="compositionally biased region" description="Basic residues" evidence="1">
    <location>
        <begin position="75"/>
        <end position="87"/>
    </location>
</feature>
<keyword evidence="4" id="KW-1185">Reference proteome</keyword>
<dbReference type="RefSeq" id="XP_033575193.1">
    <property type="nucleotide sequence ID" value="XM_033723482.1"/>
</dbReference>
<evidence type="ECO:0000256" key="1">
    <source>
        <dbReference type="SAM" id="MobiDB-lite"/>
    </source>
</evidence>
<feature type="chain" id="PRO_5044629122" evidence="2">
    <location>
        <begin position="29"/>
        <end position="97"/>
    </location>
</feature>
<evidence type="ECO:0000313" key="3">
    <source>
        <dbReference type="EMBL" id="KAF2808229.1"/>
    </source>
</evidence>
<evidence type="ECO:0000256" key="2">
    <source>
        <dbReference type="SAM" id="SignalP"/>
    </source>
</evidence>
<dbReference type="Proteomes" id="UP000504636">
    <property type="component" value="Unplaced"/>
</dbReference>
<evidence type="ECO:0000313" key="5">
    <source>
        <dbReference type="RefSeq" id="XP_033575193.1"/>
    </source>
</evidence>
<dbReference type="AlphaFoldDB" id="A0A6A6YI28"/>
<accession>A0A6A6YI28</accession>
<dbReference type="EMBL" id="MU003703">
    <property type="protein sequence ID" value="KAF2808229.1"/>
    <property type="molecule type" value="Genomic_DNA"/>
</dbReference>
<keyword evidence="2" id="KW-0732">Signal</keyword>
<reference evidence="5" key="2">
    <citation type="submission" date="2020-04" db="EMBL/GenBank/DDBJ databases">
        <authorList>
            <consortium name="NCBI Genome Project"/>
        </authorList>
    </citation>
    <scope>NUCLEOTIDE SEQUENCE</scope>
    <source>
        <strain evidence="5">CBS 304.34</strain>
    </source>
</reference>
<name>A0A6A6YI28_9PEZI</name>
<organism evidence="3">
    <name type="scientific">Mytilinidion resinicola</name>
    <dbReference type="NCBI Taxonomy" id="574789"/>
    <lineage>
        <taxon>Eukaryota</taxon>
        <taxon>Fungi</taxon>
        <taxon>Dikarya</taxon>
        <taxon>Ascomycota</taxon>
        <taxon>Pezizomycotina</taxon>
        <taxon>Dothideomycetes</taxon>
        <taxon>Pleosporomycetidae</taxon>
        <taxon>Mytilinidiales</taxon>
        <taxon>Mytilinidiaceae</taxon>
        <taxon>Mytilinidion</taxon>
    </lineage>
</organism>
<gene>
    <name evidence="3 5" type="ORF">BDZ99DRAFT_49704</name>
</gene>
<sequence>MHVKINTWRKPSFILMLMSLQRFLDVWASPTRDRLQLNSNPQISIPGWERSLEEGNSHLEGFQVTASSDISSATRKLRSRSRRRRASLRSSQVLHSE</sequence>
<evidence type="ECO:0000313" key="4">
    <source>
        <dbReference type="Proteomes" id="UP000504636"/>
    </source>
</evidence>
<dbReference type="GeneID" id="54464375"/>
<proteinExistence type="predicted"/>
<reference evidence="5" key="3">
    <citation type="submission" date="2025-04" db="UniProtKB">
        <authorList>
            <consortium name="RefSeq"/>
        </authorList>
    </citation>
    <scope>IDENTIFICATION</scope>
    <source>
        <strain evidence="5">CBS 304.34</strain>
    </source>
</reference>
<feature type="region of interest" description="Disordered" evidence="1">
    <location>
        <begin position="68"/>
        <end position="97"/>
    </location>
</feature>
<reference evidence="3 5" key="1">
    <citation type="journal article" date="2020" name="Stud. Mycol.">
        <title>101 Dothideomycetes genomes: a test case for predicting lifestyles and emergence of pathogens.</title>
        <authorList>
            <person name="Haridas S."/>
            <person name="Albert R."/>
            <person name="Binder M."/>
            <person name="Bloem J."/>
            <person name="Labutti K."/>
            <person name="Salamov A."/>
            <person name="Andreopoulos B."/>
            <person name="Baker S."/>
            <person name="Barry K."/>
            <person name="Bills G."/>
            <person name="Bluhm B."/>
            <person name="Cannon C."/>
            <person name="Castanera R."/>
            <person name="Culley D."/>
            <person name="Daum C."/>
            <person name="Ezra D."/>
            <person name="Gonzalez J."/>
            <person name="Henrissat B."/>
            <person name="Kuo A."/>
            <person name="Liang C."/>
            <person name="Lipzen A."/>
            <person name="Lutzoni F."/>
            <person name="Magnuson J."/>
            <person name="Mondo S."/>
            <person name="Nolan M."/>
            <person name="Ohm R."/>
            <person name="Pangilinan J."/>
            <person name="Park H.-J."/>
            <person name="Ramirez L."/>
            <person name="Alfaro M."/>
            <person name="Sun H."/>
            <person name="Tritt A."/>
            <person name="Yoshinaga Y."/>
            <person name="Zwiers L.-H."/>
            <person name="Turgeon B."/>
            <person name="Goodwin S."/>
            <person name="Spatafora J."/>
            <person name="Crous P."/>
            <person name="Grigoriev I."/>
        </authorList>
    </citation>
    <scope>NUCLEOTIDE SEQUENCE</scope>
    <source>
        <strain evidence="3 5">CBS 304.34</strain>
    </source>
</reference>
<protein>
    <submittedName>
        <fullName evidence="3 5">Uncharacterized protein</fullName>
    </submittedName>
</protein>
<feature type="signal peptide" evidence="2">
    <location>
        <begin position="1"/>
        <end position="28"/>
    </location>
</feature>